<keyword evidence="9" id="KW-0808">Transferase</keyword>
<dbReference type="InterPro" id="IPR050571">
    <property type="entry name" value="Class-IV_PLP-Dep_Aminotrnsfr"/>
</dbReference>
<dbReference type="EMBL" id="DQWS01000010">
    <property type="protein sequence ID" value="HDD52483.1"/>
    <property type="molecule type" value="Genomic_DNA"/>
</dbReference>
<dbReference type="InterPro" id="IPR001544">
    <property type="entry name" value="Aminotrans_IV"/>
</dbReference>
<evidence type="ECO:0000256" key="7">
    <source>
        <dbReference type="ARBA" id="ARBA00048798"/>
    </source>
</evidence>
<sequence>KGIIKTPPVTGILEGITRNSVLELAEDRNYPIREEKISRDELYISDEVFLCGTAAEVTPVREVDRRIIGEGEPGPVTKHLQEAFFKAARGEDPRYEKWLDYVE</sequence>
<dbReference type="Gene3D" id="3.20.10.10">
    <property type="entry name" value="D-amino Acid Aminotransferase, subunit A, domain 2"/>
    <property type="match status" value="1"/>
</dbReference>
<dbReference type="Proteomes" id="UP000885690">
    <property type="component" value="Unassembled WGS sequence"/>
</dbReference>
<dbReference type="Pfam" id="PF01063">
    <property type="entry name" value="Aminotran_4"/>
    <property type="match status" value="1"/>
</dbReference>
<comment type="pathway">
    <text evidence="1">Amino-acid biosynthesis; L-isoleucine biosynthesis; L-isoleucine from 2-oxobutanoate: step 4/4.</text>
</comment>
<dbReference type="GO" id="GO:0046394">
    <property type="term" value="P:carboxylic acid biosynthetic process"/>
    <property type="evidence" value="ECO:0007669"/>
    <property type="project" value="UniProtKB-ARBA"/>
</dbReference>
<gene>
    <name evidence="9" type="ORF">ENF32_00220</name>
</gene>
<proteinExistence type="inferred from homology"/>
<evidence type="ECO:0000256" key="6">
    <source>
        <dbReference type="ARBA" id="ARBA00048212"/>
    </source>
</evidence>
<dbReference type="SUPFAM" id="SSF56752">
    <property type="entry name" value="D-aminoacid aminotransferase-like PLP-dependent enzymes"/>
    <property type="match status" value="1"/>
</dbReference>
<evidence type="ECO:0000256" key="8">
    <source>
        <dbReference type="ARBA" id="ARBA00049229"/>
    </source>
</evidence>
<reference evidence="9" key="1">
    <citation type="journal article" date="2020" name="mSystems">
        <title>Genome- and Community-Level Interaction Insights into Carbon Utilization and Element Cycling Functions of Hydrothermarchaeota in Hydrothermal Sediment.</title>
        <authorList>
            <person name="Zhou Z."/>
            <person name="Liu Y."/>
            <person name="Xu W."/>
            <person name="Pan J."/>
            <person name="Luo Z.H."/>
            <person name="Li M."/>
        </authorList>
    </citation>
    <scope>NUCLEOTIDE SEQUENCE [LARGE SCALE GENOMIC DNA]</scope>
    <source>
        <strain evidence="9">HyVt-115</strain>
    </source>
</reference>
<evidence type="ECO:0000256" key="2">
    <source>
        <dbReference type="ARBA" id="ARBA00004931"/>
    </source>
</evidence>
<dbReference type="EC" id="2.6.1.42" evidence="5"/>
<evidence type="ECO:0000256" key="1">
    <source>
        <dbReference type="ARBA" id="ARBA00004824"/>
    </source>
</evidence>
<evidence type="ECO:0000256" key="4">
    <source>
        <dbReference type="ARBA" id="ARBA00009320"/>
    </source>
</evidence>
<comment type="pathway">
    <text evidence="3">Amino-acid biosynthesis; L-leucine biosynthesis; L-leucine from 3-methyl-2-oxobutanoate: step 4/4.</text>
</comment>
<comment type="pathway">
    <text evidence="2">Amino-acid biosynthesis; L-valine biosynthesis; L-valine from pyruvate: step 4/4.</text>
</comment>
<feature type="non-terminal residue" evidence="9">
    <location>
        <position position="1"/>
    </location>
</feature>
<dbReference type="InterPro" id="IPR043132">
    <property type="entry name" value="BCAT-like_C"/>
</dbReference>
<dbReference type="PANTHER" id="PTHR42743">
    <property type="entry name" value="AMINO-ACID AMINOTRANSFERASE"/>
    <property type="match status" value="1"/>
</dbReference>
<comment type="similarity">
    <text evidence="4">Belongs to the class-IV pyridoxal-phosphate-dependent aminotransferase family.</text>
</comment>
<comment type="caution">
    <text evidence="9">The sequence shown here is derived from an EMBL/GenBank/DDBJ whole genome shotgun (WGS) entry which is preliminary data.</text>
</comment>
<comment type="catalytic activity">
    <reaction evidence="7">
        <text>L-isoleucine + 2-oxoglutarate = (S)-3-methyl-2-oxopentanoate + L-glutamate</text>
        <dbReference type="Rhea" id="RHEA:24801"/>
        <dbReference type="ChEBI" id="CHEBI:16810"/>
        <dbReference type="ChEBI" id="CHEBI:29985"/>
        <dbReference type="ChEBI" id="CHEBI:35146"/>
        <dbReference type="ChEBI" id="CHEBI:58045"/>
        <dbReference type="EC" id="2.6.1.42"/>
    </reaction>
</comment>
<comment type="catalytic activity">
    <reaction evidence="8">
        <text>L-leucine + 2-oxoglutarate = 4-methyl-2-oxopentanoate + L-glutamate</text>
        <dbReference type="Rhea" id="RHEA:18321"/>
        <dbReference type="ChEBI" id="CHEBI:16810"/>
        <dbReference type="ChEBI" id="CHEBI:17865"/>
        <dbReference type="ChEBI" id="CHEBI:29985"/>
        <dbReference type="ChEBI" id="CHEBI:57427"/>
        <dbReference type="EC" id="2.6.1.42"/>
    </reaction>
</comment>
<protein>
    <recommendedName>
        <fullName evidence="5">branched-chain-amino-acid transaminase</fullName>
        <ecNumber evidence="5">2.6.1.42</ecNumber>
    </recommendedName>
</protein>
<evidence type="ECO:0000313" key="9">
    <source>
        <dbReference type="EMBL" id="HDD52483.1"/>
    </source>
</evidence>
<dbReference type="AlphaFoldDB" id="A0A7C0U5U7"/>
<organism evidence="9">
    <name type="scientific">Thermosulfidibacter takaii</name>
    <dbReference type="NCBI Taxonomy" id="412593"/>
    <lineage>
        <taxon>Bacteria</taxon>
        <taxon>Pseudomonadati</taxon>
        <taxon>Thermosulfidibacterota</taxon>
        <taxon>Thermosulfidibacteria</taxon>
        <taxon>Thermosulfidibacterales</taxon>
        <taxon>Thermosulfidibacteraceae</taxon>
    </lineage>
</organism>
<evidence type="ECO:0000256" key="5">
    <source>
        <dbReference type="ARBA" id="ARBA00013053"/>
    </source>
</evidence>
<keyword evidence="9" id="KW-0032">Aminotransferase</keyword>
<name>A0A7C0U5U7_9BACT</name>
<dbReference type="InterPro" id="IPR036038">
    <property type="entry name" value="Aminotransferase-like"/>
</dbReference>
<comment type="catalytic activity">
    <reaction evidence="6">
        <text>L-valine + 2-oxoglutarate = 3-methyl-2-oxobutanoate + L-glutamate</text>
        <dbReference type="Rhea" id="RHEA:24813"/>
        <dbReference type="ChEBI" id="CHEBI:11851"/>
        <dbReference type="ChEBI" id="CHEBI:16810"/>
        <dbReference type="ChEBI" id="CHEBI:29985"/>
        <dbReference type="ChEBI" id="CHEBI:57762"/>
        <dbReference type="EC" id="2.6.1.42"/>
    </reaction>
</comment>
<dbReference type="GO" id="GO:0004084">
    <property type="term" value="F:branched-chain-amino-acid transaminase activity"/>
    <property type="evidence" value="ECO:0007669"/>
    <property type="project" value="UniProtKB-EC"/>
</dbReference>
<dbReference type="PANTHER" id="PTHR42743:SF11">
    <property type="entry name" value="AMINODEOXYCHORISMATE LYASE"/>
    <property type="match status" value="1"/>
</dbReference>
<evidence type="ECO:0000256" key="3">
    <source>
        <dbReference type="ARBA" id="ARBA00005072"/>
    </source>
</evidence>
<accession>A0A7C0U5U7</accession>